<dbReference type="OrthoDB" id="8156917at2"/>
<dbReference type="SUPFAM" id="SSF55469">
    <property type="entry name" value="FMN-dependent nitroreductase-like"/>
    <property type="match status" value="2"/>
</dbReference>
<comment type="caution">
    <text evidence="1">The sequence shown here is derived from an EMBL/GenBank/DDBJ whole genome shotgun (WGS) entry which is preliminary data.</text>
</comment>
<sequence length="332" mass="36246">MRHGLPDEKTVWSAIALAIRAPSVHNSQPWRWRVGDSSLHLYADWSRHLTATDPDGRDLIVSCGASLHHLRVGLAAMGWGTIVHHVPNPGDPSHLASVEVIERQPSEEDIPVAAAIPRRRTDRRLYSSWPVPEALLDQLGEFAFEQGAVLRSATDPAMRFRLASAIAEADRLQGTDPEYMSELTEWSGRFSGSTDGVPASATPLIYEGYGDLSMRRFAAAGLAQPRESYADPDAGELVVLGTSSDDVVSRLHAGEAASAVLLWATSFGLATCTLSQPLEIPTIREELKVQLLDGALFPQLVVRIGWGHINADPLLATPRRPVAEIFDHLPRR</sequence>
<dbReference type="RefSeq" id="WP_037267548.1">
    <property type="nucleotide sequence ID" value="NZ_QHKI01000013.1"/>
</dbReference>
<gene>
    <name evidence="1" type="ORF">DMH04_17945</name>
</gene>
<dbReference type="Proteomes" id="UP000287547">
    <property type="component" value="Unassembled WGS sequence"/>
</dbReference>
<dbReference type="PANTHER" id="PTHR23026:SF123">
    <property type="entry name" value="NAD(P)H NITROREDUCTASE RV3131-RELATED"/>
    <property type="match status" value="1"/>
</dbReference>
<reference evidence="1 2" key="1">
    <citation type="submission" date="2018-05" db="EMBL/GenBank/DDBJ databases">
        <title>Evolution of GPA BGCs.</title>
        <authorList>
            <person name="Waglechner N."/>
            <person name="Wright G.D."/>
        </authorList>
    </citation>
    <scope>NUCLEOTIDE SEQUENCE [LARGE SCALE GENOMIC DNA]</scope>
    <source>
        <strain evidence="1 2">A82846</strain>
    </source>
</reference>
<evidence type="ECO:0000313" key="1">
    <source>
        <dbReference type="EMBL" id="RSM85183.1"/>
    </source>
</evidence>
<dbReference type="GO" id="GO:0016491">
    <property type="term" value="F:oxidoreductase activity"/>
    <property type="evidence" value="ECO:0007669"/>
    <property type="project" value="InterPro"/>
</dbReference>
<dbReference type="PANTHER" id="PTHR23026">
    <property type="entry name" value="NADPH NITROREDUCTASE"/>
    <property type="match status" value="1"/>
</dbReference>
<accession>A0A428ZAS6</accession>
<dbReference type="AlphaFoldDB" id="A0A428ZAS6"/>
<dbReference type="InterPro" id="IPR050627">
    <property type="entry name" value="Nitroreductase/BluB"/>
</dbReference>
<organism evidence="1 2">
    <name type="scientific">Kibdelosporangium aridum</name>
    <dbReference type="NCBI Taxonomy" id="2030"/>
    <lineage>
        <taxon>Bacteria</taxon>
        <taxon>Bacillati</taxon>
        <taxon>Actinomycetota</taxon>
        <taxon>Actinomycetes</taxon>
        <taxon>Pseudonocardiales</taxon>
        <taxon>Pseudonocardiaceae</taxon>
        <taxon>Kibdelosporangium</taxon>
    </lineage>
</organism>
<dbReference type="EMBL" id="QHKI01000013">
    <property type="protein sequence ID" value="RSM85183.1"/>
    <property type="molecule type" value="Genomic_DNA"/>
</dbReference>
<dbReference type="Gene3D" id="3.40.109.10">
    <property type="entry name" value="NADH Oxidase"/>
    <property type="match status" value="1"/>
</dbReference>
<protein>
    <submittedName>
        <fullName evidence="1">NAD(P)H nitroreductase</fullName>
    </submittedName>
</protein>
<evidence type="ECO:0000313" key="2">
    <source>
        <dbReference type="Proteomes" id="UP000287547"/>
    </source>
</evidence>
<name>A0A428ZAS6_KIBAR</name>
<dbReference type="InterPro" id="IPR000415">
    <property type="entry name" value="Nitroreductase-like"/>
</dbReference>
<proteinExistence type="predicted"/>
<dbReference type="NCBIfam" id="NF047509">
    <property type="entry name" value="Rv3131_FMN_oxido"/>
    <property type="match status" value="1"/>
</dbReference>